<feature type="transmembrane region" description="Helical" evidence="5">
    <location>
        <begin position="329"/>
        <end position="350"/>
    </location>
</feature>
<keyword evidence="2 5" id="KW-0812">Transmembrane</keyword>
<dbReference type="PANTHER" id="PTHR11040">
    <property type="entry name" value="ZINC/IRON TRANSPORTER"/>
    <property type="match status" value="1"/>
</dbReference>
<evidence type="ECO:0000256" key="3">
    <source>
        <dbReference type="ARBA" id="ARBA00022989"/>
    </source>
</evidence>
<feature type="transmembrane region" description="Helical" evidence="5">
    <location>
        <begin position="117"/>
        <end position="136"/>
    </location>
</feature>
<proteinExistence type="predicted"/>
<dbReference type="Pfam" id="PF02535">
    <property type="entry name" value="Zip"/>
    <property type="match status" value="1"/>
</dbReference>
<protein>
    <submittedName>
        <fullName evidence="6">CLUMA_CG002598, isoform A</fullName>
    </submittedName>
</protein>
<dbReference type="STRING" id="568069.A0A1J1HMH3"/>
<evidence type="ECO:0000256" key="2">
    <source>
        <dbReference type="ARBA" id="ARBA00022692"/>
    </source>
</evidence>
<sequence>MSVTVMLNNITELLAKADDHDHDHDHEHDDLSEVNMAKFITMAVLFILSMGSGMIPLLLTKWLDWSDPNRDPRTNLLVSSLLSFGGGALLCTTFLHLVPEIDEIIGALQHDGRIPEWDFSITNLLMAVGFFIIYFVEEIVHAYLRRQQKKQVEAQEAFIRGHSPRDSLHDAAKRRELEKKAAAEATGNGVMTVSTADLVDNEHVDNNHHTHSHNHHHHSHIPVFNGDDSLLVSSIRGLLIVMALSVHEVFEGLAVGLEDTTSNVWYMFGSISAHKVVIAFCIGVELMVHKTKTWLLVLYIFIYAIVSPLGIGIGIILSNGDDPEAFDVASVILQGLASGTLLYVIFFEILSKHKDGIIQFLAVVFGFFLMFGLKFIGGHSHSHHDDHDH</sequence>
<reference evidence="6 7" key="1">
    <citation type="submission" date="2015-04" db="EMBL/GenBank/DDBJ databases">
        <authorList>
            <person name="Syromyatnikov M.Y."/>
            <person name="Popov V.N."/>
        </authorList>
    </citation>
    <scope>NUCLEOTIDE SEQUENCE [LARGE SCALE GENOMIC DNA]</scope>
</reference>
<feature type="transmembrane region" description="Helical" evidence="5">
    <location>
        <begin position="39"/>
        <end position="63"/>
    </location>
</feature>
<feature type="transmembrane region" description="Helical" evidence="5">
    <location>
        <begin position="75"/>
        <end position="97"/>
    </location>
</feature>
<evidence type="ECO:0000256" key="4">
    <source>
        <dbReference type="ARBA" id="ARBA00023136"/>
    </source>
</evidence>
<dbReference type="GO" id="GO:0005886">
    <property type="term" value="C:plasma membrane"/>
    <property type="evidence" value="ECO:0007669"/>
    <property type="project" value="TreeGrafter"/>
</dbReference>
<keyword evidence="4 5" id="KW-0472">Membrane</keyword>
<evidence type="ECO:0000313" key="6">
    <source>
        <dbReference type="EMBL" id="CRK88730.1"/>
    </source>
</evidence>
<dbReference type="GO" id="GO:0005385">
    <property type="term" value="F:zinc ion transmembrane transporter activity"/>
    <property type="evidence" value="ECO:0007669"/>
    <property type="project" value="TreeGrafter"/>
</dbReference>
<feature type="transmembrane region" description="Helical" evidence="5">
    <location>
        <begin position="357"/>
        <end position="376"/>
    </location>
</feature>
<dbReference type="EMBL" id="CVRI01000010">
    <property type="protein sequence ID" value="CRK88730.1"/>
    <property type="molecule type" value="Genomic_DNA"/>
</dbReference>
<dbReference type="Proteomes" id="UP000183832">
    <property type="component" value="Unassembled WGS sequence"/>
</dbReference>
<evidence type="ECO:0000256" key="5">
    <source>
        <dbReference type="SAM" id="Phobius"/>
    </source>
</evidence>
<evidence type="ECO:0000256" key="1">
    <source>
        <dbReference type="ARBA" id="ARBA00004141"/>
    </source>
</evidence>
<accession>A0A1J1HMH3</accession>
<keyword evidence="3 5" id="KW-1133">Transmembrane helix</keyword>
<comment type="subcellular location">
    <subcellularLocation>
        <location evidence="1">Membrane</location>
        <topology evidence="1">Multi-pass membrane protein</topology>
    </subcellularLocation>
</comment>
<dbReference type="AlphaFoldDB" id="A0A1J1HMH3"/>
<name>A0A1J1HMH3_9DIPT</name>
<dbReference type="InterPro" id="IPR003689">
    <property type="entry name" value="ZIP"/>
</dbReference>
<organism evidence="6 7">
    <name type="scientific">Clunio marinus</name>
    <dbReference type="NCBI Taxonomy" id="568069"/>
    <lineage>
        <taxon>Eukaryota</taxon>
        <taxon>Metazoa</taxon>
        <taxon>Ecdysozoa</taxon>
        <taxon>Arthropoda</taxon>
        <taxon>Hexapoda</taxon>
        <taxon>Insecta</taxon>
        <taxon>Pterygota</taxon>
        <taxon>Neoptera</taxon>
        <taxon>Endopterygota</taxon>
        <taxon>Diptera</taxon>
        <taxon>Nematocera</taxon>
        <taxon>Chironomoidea</taxon>
        <taxon>Chironomidae</taxon>
        <taxon>Clunio</taxon>
    </lineage>
</organism>
<dbReference type="OrthoDB" id="448280at2759"/>
<gene>
    <name evidence="6" type="primary">putative Zinc transporter ZIP1</name>
    <name evidence="6" type="ORF">CLUMA_CG002598</name>
</gene>
<dbReference type="PANTHER" id="PTHR11040:SF203">
    <property type="entry name" value="FI18611P1-RELATED"/>
    <property type="match status" value="1"/>
</dbReference>
<evidence type="ECO:0000313" key="7">
    <source>
        <dbReference type="Proteomes" id="UP000183832"/>
    </source>
</evidence>
<feature type="transmembrane region" description="Helical" evidence="5">
    <location>
        <begin position="296"/>
        <end position="317"/>
    </location>
</feature>
<keyword evidence="7" id="KW-1185">Reference proteome</keyword>